<dbReference type="EMBL" id="GDUN01000437">
    <property type="protein sequence ID" value="JAN95482.1"/>
    <property type="molecule type" value="mRNA"/>
</dbReference>
<feature type="non-terminal residue" evidence="1">
    <location>
        <position position="1"/>
    </location>
</feature>
<dbReference type="AlphaFoldDB" id="A0A0P6J0B7"/>
<protein>
    <submittedName>
        <fullName evidence="1">Uncharacterized protein</fullName>
    </submittedName>
</protein>
<feature type="non-terminal residue" evidence="1">
    <location>
        <position position="110"/>
    </location>
</feature>
<reference evidence="1" key="1">
    <citation type="journal article" date="2016" name="PLoS ONE">
        <title>A Deep Insight into the Sialome of Male and Female Aedes aegypti Mosquitoes.</title>
        <authorList>
            <person name="Ribeiro J.M."/>
            <person name="Martin-Martin I."/>
            <person name="Arca B."/>
            <person name="Calvo E."/>
        </authorList>
    </citation>
    <scope>NUCLEOTIDE SEQUENCE</scope>
    <source>
        <strain evidence="1">Liverpool</strain>
        <tissue evidence="1">Salivary glands</tissue>
    </source>
</reference>
<proteinExistence type="evidence at transcript level"/>
<accession>A0A0P6J0B7</accession>
<name>A0A0P6J0B7_AEDAE</name>
<sequence>IQKSAHLCLRLKTRGIDCRPEELESSSAGVAPLLEAGSRRMNLEKCEVCVNIGPFGENIDTTSPPVGCSFGSAKEHPAGGDVVSIFFPNGPILTHTSHFSKFIRREPASK</sequence>
<evidence type="ECO:0000313" key="1">
    <source>
        <dbReference type="EMBL" id="JAN95482.1"/>
    </source>
</evidence>
<organism evidence="1">
    <name type="scientific">Aedes aegypti</name>
    <name type="common">Yellowfever mosquito</name>
    <name type="synonym">Culex aegypti</name>
    <dbReference type="NCBI Taxonomy" id="7159"/>
    <lineage>
        <taxon>Eukaryota</taxon>
        <taxon>Metazoa</taxon>
        <taxon>Ecdysozoa</taxon>
        <taxon>Arthropoda</taxon>
        <taxon>Hexapoda</taxon>
        <taxon>Insecta</taxon>
        <taxon>Pterygota</taxon>
        <taxon>Neoptera</taxon>
        <taxon>Endopterygota</taxon>
        <taxon>Diptera</taxon>
        <taxon>Nematocera</taxon>
        <taxon>Culicoidea</taxon>
        <taxon>Culicidae</taxon>
        <taxon>Culicinae</taxon>
        <taxon>Aedini</taxon>
        <taxon>Aedes</taxon>
        <taxon>Stegomyia</taxon>
    </lineage>
</organism>